<evidence type="ECO:0000313" key="13">
    <source>
        <dbReference type="EMBL" id="OGK50631.1"/>
    </source>
</evidence>
<dbReference type="EC" id="2.4.1.227" evidence="10"/>
<keyword evidence="4 10" id="KW-0808">Transferase</keyword>
<dbReference type="HAMAP" id="MF_00033">
    <property type="entry name" value="MurG"/>
    <property type="match status" value="1"/>
</dbReference>
<evidence type="ECO:0000256" key="7">
    <source>
        <dbReference type="ARBA" id="ARBA00023136"/>
    </source>
</evidence>
<dbReference type="PANTHER" id="PTHR21015">
    <property type="entry name" value="UDP-N-ACETYLGLUCOSAMINE--N-ACETYLMURAMYL-(PENTAPEPTIDE) PYROPHOSPHORYL-UNDECAPRENOL N-ACETYLGLUCOSAMINE TRANSFERASE 1"/>
    <property type="match status" value="1"/>
</dbReference>
<evidence type="ECO:0000256" key="9">
    <source>
        <dbReference type="ARBA" id="ARBA00023316"/>
    </source>
</evidence>
<name>A0A1F7J4V0_9BACT</name>
<dbReference type="InterPro" id="IPR007235">
    <property type="entry name" value="Glyco_trans_28_C"/>
</dbReference>
<dbReference type="UniPathway" id="UPA00219"/>
<sequence>MKILITGGHVTPALAVIEELRGHELVFVGRKYALEQEQTLSFEFKEIAKRKVKFIPITTGRSLSFLNLFSFFKIPFGFYQAYKIIREEKPDIVLTFGSYLAVPIACWARIFDIPVYLHEQTSIPGKATKFIGKFAKKIFISFPETKTYFPSEKVRLTGNPIRKAVSLILKKPFPLQKEQVVLYVTGGSLGSHSINQHIENLLARLLKKYTVIHQVGDTRRYNDFERLLEKKSKLPEELKNQYFVFKHFSEEEVGYVYSLADVVVGRAGANTFFELVSLEKPAVFIPLPWSAEKEQQKQAKIFKDAGVGEIFNQTEKSENLLSIINAIFQNLAKYKSNFRNLKKLYKENAARTIAKEILKN</sequence>
<feature type="binding site" evidence="10">
    <location>
        <position position="188"/>
    </location>
    <ligand>
        <name>UDP-N-acetyl-alpha-D-glucosamine</name>
        <dbReference type="ChEBI" id="CHEBI:57705"/>
    </ligand>
</feature>
<evidence type="ECO:0000256" key="10">
    <source>
        <dbReference type="HAMAP-Rule" id="MF_00033"/>
    </source>
</evidence>
<dbReference type="InterPro" id="IPR006009">
    <property type="entry name" value="GlcNAc_MurG"/>
</dbReference>
<evidence type="ECO:0000313" key="14">
    <source>
        <dbReference type="Proteomes" id="UP000178558"/>
    </source>
</evidence>
<feature type="domain" description="Glycosyltransferase family 28 N-terminal" evidence="11">
    <location>
        <begin position="6"/>
        <end position="140"/>
    </location>
</feature>
<evidence type="ECO:0000256" key="1">
    <source>
        <dbReference type="ARBA" id="ARBA00022475"/>
    </source>
</evidence>
<comment type="pathway">
    <text evidence="10">Cell wall biogenesis; peptidoglycan biosynthesis.</text>
</comment>
<evidence type="ECO:0000256" key="6">
    <source>
        <dbReference type="ARBA" id="ARBA00022984"/>
    </source>
</evidence>
<evidence type="ECO:0000256" key="5">
    <source>
        <dbReference type="ARBA" id="ARBA00022960"/>
    </source>
</evidence>
<feature type="binding site" evidence="10">
    <location>
        <position position="295"/>
    </location>
    <ligand>
        <name>UDP-N-acetyl-alpha-D-glucosamine</name>
        <dbReference type="ChEBI" id="CHEBI:57705"/>
    </ligand>
</feature>
<dbReference type="SUPFAM" id="SSF53756">
    <property type="entry name" value="UDP-Glycosyltransferase/glycogen phosphorylase"/>
    <property type="match status" value="1"/>
</dbReference>
<evidence type="ECO:0000256" key="2">
    <source>
        <dbReference type="ARBA" id="ARBA00022618"/>
    </source>
</evidence>
<keyword evidence="1 10" id="KW-1003">Cell membrane</keyword>
<proteinExistence type="inferred from homology"/>
<dbReference type="GO" id="GO:0009252">
    <property type="term" value="P:peptidoglycan biosynthetic process"/>
    <property type="evidence" value="ECO:0007669"/>
    <property type="project" value="UniProtKB-UniRule"/>
</dbReference>
<comment type="catalytic activity">
    <reaction evidence="10">
        <text>di-trans,octa-cis-undecaprenyl diphospho-N-acetyl-alpha-D-muramoyl-L-alanyl-D-glutamyl-meso-2,6-diaminopimeloyl-D-alanyl-D-alanine + UDP-N-acetyl-alpha-D-glucosamine = di-trans,octa-cis-undecaprenyl diphospho-[N-acetyl-alpha-D-glucosaminyl-(1-&gt;4)]-N-acetyl-alpha-D-muramoyl-L-alanyl-D-glutamyl-meso-2,6-diaminopimeloyl-D-alanyl-D-alanine + UDP + H(+)</text>
        <dbReference type="Rhea" id="RHEA:31227"/>
        <dbReference type="ChEBI" id="CHEBI:15378"/>
        <dbReference type="ChEBI" id="CHEBI:57705"/>
        <dbReference type="ChEBI" id="CHEBI:58223"/>
        <dbReference type="ChEBI" id="CHEBI:61387"/>
        <dbReference type="ChEBI" id="CHEBI:61388"/>
        <dbReference type="EC" id="2.4.1.227"/>
    </reaction>
</comment>
<evidence type="ECO:0000256" key="8">
    <source>
        <dbReference type="ARBA" id="ARBA00023306"/>
    </source>
</evidence>
<comment type="caution">
    <text evidence="13">The sequence shown here is derived from an EMBL/GenBank/DDBJ whole genome shotgun (WGS) entry which is preliminary data.</text>
</comment>
<evidence type="ECO:0000259" key="11">
    <source>
        <dbReference type="Pfam" id="PF03033"/>
    </source>
</evidence>
<dbReference type="GO" id="GO:0005975">
    <property type="term" value="P:carbohydrate metabolic process"/>
    <property type="evidence" value="ECO:0007669"/>
    <property type="project" value="InterPro"/>
</dbReference>
<dbReference type="PANTHER" id="PTHR21015:SF22">
    <property type="entry name" value="GLYCOSYLTRANSFERASE"/>
    <property type="match status" value="1"/>
</dbReference>
<evidence type="ECO:0000256" key="4">
    <source>
        <dbReference type="ARBA" id="ARBA00022679"/>
    </source>
</evidence>
<dbReference type="GO" id="GO:0071555">
    <property type="term" value="P:cell wall organization"/>
    <property type="evidence" value="ECO:0007669"/>
    <property type="project" value="UniProtKB-KW"/>
</dbReference>
<gene>
    <name evidence="10" type="primary">murG</name>
    <name evidence="13" type="ORF">A3B50_02515</name>
</gene>
<keyword evidence="9 10" id="KW-0961">Cell wall biogenesis/degradation</keyword>
<keyword evidence="7 10" id="KW-0472">Membrane</keyword>
<dbReference type="EMBL" id="MGAQ01000015">
    <property type="protein sequence ID" value="OGK50631.1"/>
    <property type="molecule type" value="Genomic_DNA"/>
</dbReference>
<feature type="binding site" evidence="10">
    <location>
        <position position="162"/>
    </location>
    <ligand>
        <name>UDP-N-acetyl-alpha-D-glucosamine</name>
        <dbReference type="ChEBI" id="CHEBI:57705"/>
    </ligand>
</feature>
<feature type="binding site" evidence="10">
    <location>
        <begin position="6"/>
        <end position="8"/>
    </location>
    <ligand>
        <name>UDP-N-acetyl-alpha-D-glucosamine</name>
        <dbReference type="ChEBI" id="CHEBI:57705"/>
    </ligand>
</feature>
<keyword evidence="6 10" id="KW-0573">Peptidoglycan synthesis</keyword>
<reference evidence="13 14" key="1">
    <citation type="journal article" date="2016" name="Nat. Commun.">
        <title>Thousands of microbial genomes shed light on interconnected biogeochemical processes in an aquifer system.</title>
        <authorList>
            <person name="Anantharaman K."/>
            <person name="Brown C.T."/>
            <person name="Hug L.A."/>
            <person name="Sharon I."/>
            <person name="Castelle C.J."/>
            <person name="Probst A.J."/>
            <person name="Thomas B.C."/>
            <person name="Singh A."/>
            <person name="Wilkins M.J."/>
            <person name="Karaoz U."/>
            <person name="Brodie E.L."/>
            <person name="Williams K.H."/>
            <person name="Hubbard S.S."/>
            <person name="Banfield J.F."/>
        </authorList>
    </citation>
    <scope>NUCLEOTIDE SEQUENCE [LARGE SCALE GENOMIC DNA]</scope>
</reference>
<dbReference type="Pfam" id="PF03033">
    <property type="entry name" value="Glyco_transf_28"/>
    <property type="match status" value="1"/>
</dbReference>
<dbReference type="AlphaFoldDB" id="A0A1F7J4V0"/>
<dbReference type="GO" id="GO:0008360">
    <property type="term" value="P:regulation of cell shape"/>
    <property type="evidence" value="ECO:0007669"/>
    <property type="project" value="UniProtKB-KW"/>
</dbReference>
<keyword evidence="8 10" id="KW-0131">Cell cycle</keyword>
<dbReference type="Pfam" id="PF04101">
    <property type="entry name" value="Glyco_tran_28_C"/>
    <property type="match status" value="1"/>
</dbReference>
<dbReference type="GO" id="GO:0051301">
    <property type="term" value="P:cell division"/>
    <property type="evidence" value="ECO:0007669"/>
    <property type="project" value="UniProtKB-KW"/>
</dbReference>
<comment type="subcellular location">
    <subcellularLocation>
        <location evidence="10">Cell membrane</location>
        <topology evidence="10">Peripheral membrane protein</topology>
        <orientation evidence="10">Cytoplasmic side</orientation>
    </subcellularLocation>
</comment>
<evidence type="ECO:0000256" key="3">
    <source>
        <dbReference type="ARBA" id="ARBA00022676"/>
    </source>
</evidence>
<comment type="caution">
    <text evidence="10">Lacks conserved residue(s) required for the propagation of feature annotation.</text>
</comment>
<dbReference type="GO" id="GO:0005886">
    <property type="term" value="C:plasma membrane"/>
    <property type="evidence" value="ECO:0007669"/>
    <property type="project" value="UniProtKB-SubCell"/>
</dbReference>
<evidence type="ECO:0000259" key="12">
    <source>
        <dbReference type="Pfam" id="PF04101"/>
    </source>
</evidence>
<keyword evidence="5 10" id="KW-0133">Cell shape</keyword>
<dbReference type="Proteomes" id="UP000178558">
    <property type="component" value="Unassembled WGS sequence"/>
</dbReference>
<dbReference type="Gene3D" id="3.40.50.2000">
    <property type="entry name" value="Glycogen Phosphorylase B"/>
    <property type="match status" value="2"/>
</dbReference>
<feature type="domain" description="Glycosyl transferase family 28 C-terminal" evidence="12">
    <location>
        <begin position="181"/>
        <end position="353"/>
    </location>
</feature>
<keyword evidence="3 10" id="KW-0328">Glycosyltransferase</keyword>
<accession>A0A1F7J4V0</accession>
<comment type="similarity">
    <text evidence="10">Belongs to the glycosyltransferase 28 family. MurG subfamily.</text>
</comment>
<dbReference type="InterPro" id="IPR004276">
    <property type="entry name" value="GlycoTrans_28_N"/>
</dbReference>
<protein>
    <recommendedName>
        <fullName evidence="10">UDP-N-acetylglucosamine--N-acetylmuramyl-(pentapeptide) pyrophosphoryl-undecaprenol N-acetylglucosamine transferase</fullName>
        <ecNumber evidence="10">2.4.1.227</ecNumber>
    </recommendedName>
    <alternativeName>
        <fullName evidence="10">Undecaprenyl-PP-MurNAc-pentapeptide-UDPGlcNAc GlcNAc transferase</fullName>
    </alternativeName>
</protein>
<organism evidence="13 14">
    <name type="scientific">Candidatus Roizmanbacteria bacterium RIFCSPLOWO2_01_FULL_40_42</name>
    <dbReference type="NCBI Taxonomy" id="1802066"/>
    <lineage>
        <taxon>Bacteria</taxon>
        <taxon>Candidatus Roizmaniibacteriota</taxon>
    </lineage>
</organism>
<dbReference type="GO" id="GO:0051991">
    <property type="term" value="F:UDP-N-acetyl-D-glucosamine:N-acetylmuramoyl-L-alanyl-D-glutamyl-meso-2,6-diaminopimelyl-D-alanyl-D-alanine-diphosphoundecaprenol 4-beta-N-acetylglucosaminlytransferase activity"/>
    <property type="evidence" value="ECO:0007669"/>
    <property type="project" value="RHEA"/>
</dbReference>
<dbReference type="GO" id="GO:0050511">
    <property type="term" value="F:undecaprenyldiphospho-muramoylpentapeptide beta-N-acetylglucosaminyltransferase activity"/>
    <property type="evidence" value="ECO:0007669"/>
    <property type="project" value="UniProtKB-UniRule"/>
</dbReference>
<dbReference type="CDD" id="cd03785">
    <property type="entry name" value="GT28_MurG"/>
    <property type="match status" value="1"/>
</dbReference>
<keyword evidence="2 10" id="KW-0132">Cell division</keyword>
<comment type="function">
    <text evidence="10">Cell wall formation. Catalyzes the transfer of a GlcNAc subunit on undecaprenyl-pyrophosphoryl-MurNAc-pentapeptide (lipid intermediate I) to form undecaprenyl-pyrophosphoryl-MurNAc-(pentapeptide)GlcNAc (lipid intermediate II).</text>
</comment>